<keyword evidence="3" id="KW-1185">Reference proteome</keyword>
<protein>
    <recommendedName>
        <fullName evidence="4">Tetratricopeptide repeat protein</fullName>
    </recommendedName>
</protein>
<dbReference type="EMBL" id="AP024485">
    <property type="protein sequence ID" value="BCS89660.1"/>
    <property type="molecule type" value="Genomic_DNA"/>
</dbReference>
<organism evidence="2 3">
    <name type="scientific">Pseudodesulfovibrio sediminis</name>
    <dbReference type="NCBI Taxonomy" id="2810563"/>
    <lineage>
        <taxon>Bacteria</taxon>
        <taxon>Pseudomonadati</taxon>
        <taxon>Thermodesulfobacteriota</taxon>
        <taxon>Desulfovibrionia</taxon>
        <taxon>Desulfovibrionales</taxon>
        <taxon>Desulfovibrionaceae</taxon>
    </lineage>
</organism>
<dbReference type="InterPro" id="IPR011990">
    <property type="entry name" value="TPR-like_helical_dom_sf"/>
</dbReference>
<evidence type="ECO:0000313" key="2">
    <source>
        <dbReference type="EMBL" id="BCS89660.1"/>
    </source>
</evidence>
<evidence type="ECO:0000256" key="1">
    <source>
        <dbReference type="SAM" id="MobiDB-lite"/>
    </source>
</evidence>
<dbReference type="Proteomes" id="UP001053296">
    <property type="component" value="Chromosome"/>
</dbReference>
<gene>
    <name evidence="2" type="ORF">PSDVSF_29020</name>
</gene>
<proteinExistence type="predicted"/>
<dbReference type="SUPFAM" id="SSF48452">
    <property type="entry name" value="TPR-like"/>
    <property type="match status" value="1"/>
</dbReference>
<evidence type="ECO:0000313" key="3">
    <source>
        <dbReference type="Proteomes" id="UP001053296"/>
    </source>
</evidence>
<accession>A0ABN6EWP4</accession>
<evidence type="ECO:0008006" key="4">
    <source>
        <dbReference type="Google" id="ProtNLM"/>
    </source>
</evidence>
<name>A0ABN6EWP4_9BACT</name>
<dbReference type="InterPro" id="IPR019734">
    <property type="entry name" value="TPR_rpt"/>
</dbReference>
<dbReference type="Gene3D" id="1.25.40.10">
    <property type="entry name" value="Tetratricopeptide repeat domain"/>
    <property type="match status" value="1"/>
</dbReference>
<sequence>MGASASSHMNQTFWFIRQVSNDMFEGQLINNRHLPAGEVETIPLEILIHNYVPEIAYYVGLVLPAMKEQGLSDGTDLDEHNLTSLFGLGLIYATRNQMKLAQSVISEIVEVQGDFAGRGQFLFNEFGIALRKNGLVPEAVECFRRASEFVHDDENLYYNLARACYENDDWHGCIENLVQSHRLNPRLEVTRNLLEVVVGLEENEYRLSQYGKPPVPPDVASRAREVLASDTVKLPLDEGPVMRIEPGRARSGGPPVGTVHVKRHGSDE</sequence>
<reference evidence="2" key="1">
    <citation type="journal article" date="2022" name="Arch. Microbiol.">
        <title>Pseudodesulfovibrio sediminis sp. nov., a mesophilic and neutrophilic sulfate-reducing bacterium isolated from sediment of a brackish lake.</title>
        <authorList>
            <person name="Takahashi A."/>
            <person name="Kojima H."/>
            <person name="Watanabe M."/>
            <person name="Fukui M."/>
        </authorList>
    </citation>
    <scope>NUCLEOTIDE SEQUENCE</scope>
    <source>
        <strain evidence="2">SF6</strain>
    </source>
</reference>
<feature type="region of interest" description="Disordered" evidence="1">
    <location>
        <begin position="243"/>
        <end position="268"/>
    </location>
</feature>
<dbReference type="SMART" id="SM00028">
    <property type="entry name" value="TPR"/>
    <property type="match status" value="3"/>
</dbReference>